<dbReference type="EMBL" id="JANEYF010004046">
    <property type="protein sequence ID" value="KAJ8932449.1"/>
    <property type="molecule type" value="Genomic_DNA"/>
</dbReference>
<comment type="caution">
    <text evidence="1">The sequence shown here is derived from an EMBL/GenBank/DDBJ whole genome shotgun (WGS) entry which is preliminary data.</text>
</comment>
<accession>A0AAV8X0Y7</accession>
<evidence type="ECO:0000313" key="2">
    <source>
        <dbReference type="Proteomes" id="UP001162156"/>
    </source>
</evidence>
<protein>
    <recommendedName>
        <fullName evidence="3">Ribosomal protein S13</fullName>
    </recommendedName>
</protein>
<dbReference type="AlphaFoldDB" id="A0AAV8X0Y7"/>
<proteinExistence type="predicted"/>
<evidence type="ECO:0008006" key="3">
    <source>
        <dbReference type="Google" id="ProtNLM"/>
    </source>
</evidence>
<keyword evidence="2" id="KW-1185">Reference proteome</keyword>
<evidence type="ECO:0000313" key="1">
    <source>
        <dbReference type="EMBL" id="KAJ8932449.1"/>
    </source>
</evidence>
<gene>
    <name evidence="1" type="ORF">NQ314_014645</name>
</gene>
<reference evidence="1" key="1">
    <citation type="journal article" date="2023" name="Insect Mol. Biol.">
        <title>Genome sequencing provides insights into the evolution of gene families encoding plant cell wall-degrading enzymes in longhorned beetles.</title>
        <authorList>
            <person name="Shin N.R."/>
            <person name="Okamura Y."/>
            <person name="Kirsch R."/>
            <person name="Pauchet Y."/>
        </authorList>
    </citation>
    <scope>NUCLEOTIDE SEQUENCE</scope>
    <source>
        <strain evidence="1">RBIC_L_NR</strain>
    </source>
</reference>
<dbReference type="Proteomes" id="UP001162156">
    <property type="component" value="Unassembled WGS sequence"/>
</dbReference>
<sequence length="128" mass="14487">MGDMGIKLAPKKTEIVLLYGNRKIDRIEVTVAETRIENQRNLKYLGINIDQGKRMTTLVRNVCMKANKKLNLISRIMTNIGGPKYRKKENHHIDSNVNNSIGGLHLERSAKVQTLRKHVGIAKQITGN</sequence>
<organism evidence="1 2">
    <name type="scientific">Rhamnusium bicolor</name>
    <dbReference type="NCBI Taxonomy" id="1586634"/>
    <lineage>
        <taxon>Eukaryota</taxon>
        <taxon>Metazoa</taxon>
        <taxon>Ecdysozoa</taxon>
        <taxon>Arthropoda</taxon>
        <taxon>Hexapoda</taxon>
        <taxon>Insecta</taxon>
        <taxon>Pterygota</taxon>
        <taxon>Neoptera</taxon>
        <taxon>Endopterygota</taxon>
        <taxon>Coleoptera</taxon>
        <taxon>Polyphaga</taxon>
        <taxon>Cucujiformia</taxon>
        <taxon>Chrysomeloidea</taxon>
        <taxon>Cerambycidae</taxon>
        <taxon>Lepturinae</taxon>
        <taxon>Rhagiini</taxon>
        <taxon>Rhamnusium</taxon>
    </lineage>
</organism>
<name>A0AAV8X0Y7_9CUCU</name>